<feature type="signal peptide" evidence="3">
    <location>
        <begin position="1"/>
        <end position="30"/>
    </location>
</feature>
<proteinExistence type="predicted"/>
<dbReference type="InterPro" id="IPR001434">
    <property type="entry name" value="OmcB-like_DUF11"/>
</dbReference>
<name>A0ABW7QCG8_9MICO</name>
<evidence type="ECO:0000256" key="3">
    <source>
        <dbReference type="SAM" id="SignalP"/>
    </source>
</evidence>
<dbReference type="Pfam" id="PF01345">
    <property type="entry name" value="DUF11"/>
    <property type="match status" value="2"/>
</dbReference>
<evidence type="ECO:0000313" key="6">
    <source>
        <dbReference type="Proteomes" id="UP001610861"/>
    </source>
</evidence>
<dbReference type="EMBL" id="JBIQWL010000007">
    <property type="protein sequence ID" value="MFH8252152.1"/>
    <property type="molecule type" value="Genomic_DNA"/>
</dbReference>
<comment type="caution">
    <text evidence="5">The sequence shown here is derived from an EMBL/GenBank/DDBJ whole genome shotgun (WGS) entry which is preliminary data.</text>
</comment>
<dbReference type="PROSITE" id="PS50234">
    <property type="entry name" value="VWFA"/>
    <property type="match status" value="1"/>
</dbReference>
<feature type="chain" id="PRO_5045538045" description="VWFA domain-containing protein" evidence="3">
    <location>
        <begin position="31"/>
        <end position="2549"/>
    </location>
</feature>
<accession>A0ABW7QCG8</accession>
<dbReference type="Pfam" id="PF19403">
    <property type="entry name" value="SpaA_2"/>
    <property type="match status" value="3"/>
</dbReference>
<dbReference type="Proteomes" id="UP001610861">
    <property type="component" value="Unassembled WGS sequence"/>
</dbReference>
<keyword evidence="2" id="KW-0472">Membrane</keyword>
<feature type="compositionally biased region" description="Polar residues" evidence="1">
    <location>
        <begin position="170"/>
        <end position="181"/>
    </location>
</feature>
<feature type="compositionally biased region" description="Low complexity" evidence="1">
    <location>
        <begin position="38"/>
        <end position="164"/>
    </location>
</feature>
<feature type="region of interest" description="Disordered" evidence="1">
    <location>
        <begin position="31"/>
        <end position="193"/>
    </location>
</feature>
<evidence type="ECO:0000256" key="1">
    <source>
        <dbReference type="SAM" id="MobiDB-lite"/>
    </source>
</evidence>
<dbReference type="InterPro" id="IPR036465">
    <property type="entry name" value="vWFA_dom_sf"/>
</dbReference>
<sequence>MLRHRWYAGAIATAIAAALMVSGVTTPALADTVPTPSPTDTTATTPPADDTTPTDPPADSSTPTDPPADSSTPTDPPADSSTPTDPPADSSTPTDPPADSSTPTDPPADSSTPTDPPADSSTPTDPPADSSTPTDPPADSSTPTDPPADTSTPTDPATPAAPDAGLAPTDSPSISPDTQDATAPDVGPLLVPDPGPTTAVITVKVGSDRTGITGVTPLAGRILVLNTGSATAPSGTRPDGATGTDPGWALCTSDAQGDCSFIVPNTQAGPAGTNRDQRYWVVAPTGAPAPAGYYTNPFLRTGGSAGAGTSTQYTFRTGTQLRAGTTYSSQNANDFMLSSGTAPTASGGIWQQSRNNPTVAPSCGVDIALILDLSGSVSGSLAALKTAADTFVSSLQGTPSRMALFSFSTLSPASGATANFPSLTSVSTPAQNAAFKALYAPWTAGGSTNWDRGFATAAAANTAINNFDIAVVITDGNPTSYNQPAQGDGSNNRFRETENGIFSANALKAGPGGSAPTRIIAFGVGDGATGATNGLNLRAISGPTLGSDYYQTNDYASVGTTLRNLALGNCQGTLTVTKQIVPNTAPVGTTTGSVAAGAGWQFTGTINTAGVTTPNSVRTTIADGTGTVTYPLVFPGGTTSASVSVVEAQQPGFTLQPVNGQNAVCTNLNTNTPVIPTGNPTDGFTVDVPSTQAVNCTVFNRAAAPEADITVNKTWIVNGVTYANGAQPSDLNANLQLTGPDGAAASDQGWGVTRTGYAVGDSTTLSEQVTLVDPTMCTNQAVVTDLNGTPSNIPLGAGYQMQLTQVSNTATITNTVVCNSTLTLVKQVQGGNAAPALWTLNAQSTDVPAPIGFAPGASGVTHQVTPNARYQLFETGGDPTYAQTDQRTNLQSNPLSTGSATCIRVDANGAPWPGSGFSDGINGGVNVPLGYRVACTFVNQTAQLTLLKNVVNDNGGSAVASDWTLTATPAAAPPVAGLVPSTVPGSETAVPASTFNVRPGHVYTLTESTVPGYQFSKLQQFVNGAWVDVASVGGQYPVTVAALDNPVYRFVNDDIAPVLTLVKTVTLDNGGTAQPTDWTLTATTPDGPNLSGVTATPAVTSQPVKAGVVYTIAETGGPAAYALDALSCTGHAGTTPASPTLTLAVGENVTCTLNNNDILIPVTVAKADGVVEQLADGTWHITYQVVVTNTSPTLATTYTLSDTPQFDSSFTVVTQGWQGNPDVTDVPIEGGGTDTYTYEVTATTNTTPVPPSALVCSPTNGGGFFNSATVTFPGGTDSDTGCAVPGSPTVVKQAQAAVQNLITGEWTLSYRVTVSNPTTIPLAYTLTDNAAALPAGVTGGAWAASDPTTGGQGTFVRNAAWAGTGQLATGTLPAGAAHVYTITRNVVVAASVPDSALTCGASPADGGGVWNTASVTNGITTVDSSACDDIDRPAVTIAKTVTDTNQLADGTWEITYDVVVTNSSTTLAAVYSLVDTLQFGGDITVDDASWTGPSGSGTFTAGAATLATDRLLAPHVDPAGVETYTVTAHATIDQAGWDGDTLTCIGGETPGAGGFLNIATVTVNGIQIPADDCSEPALPTIAKQGVAATQDAVDPTRWTVTYNVTVTSGGFDTFYSLSDTPAFASGINVISGTAQRTDIGGQPILPITSGTDFVTDAALPAAATHVYSVSWLVEVTDTFVPADGACTDQPGKGFFNTATLLVGAIPIDDSDCIPVVDRVYPTITKTVTGVDQDPATGDWTITYDLVVTLAAAGDPANPDGLNARYSLIDTLKFGGDITVNSASWSGEGASGVFDPVTDPTPIALAKTITAGSTHTYTVTADATVNEAAIAGQTFLCSQTPGQAGGFLNTAVLNSGGTQTPVQACAEPVFPTIEKTPGAAPAQDPDTGDWTVSYQIVVSYPSTSADPRPTVGYVLTDVPTLPANVELQGDWTAEAGANTPAPDNATFDGNGTWTIVTAGFDPDDDNVTQHVYTISAVVRVTAPGPVPPAECLDSEDTGIVVPNTGTVTAGAYTASDDACEVVHFDDVGVEKTSVLPDDETSVEPFDIFQYEITVTNHGDGPATNVDVLDDSLSVEPYYSRVALFGTITVNPGGPAFTDESDLLANVIHLTIPLLGAGESATFTVQAQFLPAPADSSAEVPPGQEAPEPTPPLDSIVNTVCVTADFDGNPDNDCATHEIPTRDITATVFTTCQSDVAVLGWVVSKSALLAGEGGTLTWQPNPPSPTSVPSVVVLNEADLGPVGQVWTGLEPWPGAEFTPAGVAVDYPGWRPIELSDIVPGSNPVQYFMPGTTTPMTAEQQSLFVYNGLIADLSEADAAWRFQGDLTQPANTTVTISVNPELTFDISYPPATPECFQARHSNVQIEKTASVQNTMPGQSFTYTLAVANVSDDSAADGVVVTDVIPASVKITSVTWPGKGDASVFPNWTDTCAVTGQNSAGYGGTLNCTLFGPLQPVGANSSPSSAPTLTLAATVSPSFTGNVIQNLGVVDYYTFGDPDDPGHDEDDATVTLGTLPVTGATAVTGLALFGILTVFGGLLTLLAIRRRRGQLNE</sequence>
<feature type="domain" description="VWFA" evidence="4">
    <location>
        <begin position="366"/>
        <end position="565"/>
    </location>
</feature>
<dbReference type="CDD" id="cd00198">
    <property type="entry name" value="vWFA"/>
    <property type="match status" value="1"/>
</dbReference>
<dbReference type="SUPFAM" id="SSF53300">
    <property type="entry name" value="vWA-like"/>
    <property type="match status" value="1"/>
</dbReference>
<protein>
    <recommendedName>
        <fullName evidence="4">VWFA domain-containing protein</fullName>
    </recommendedName>
</protein>
<evidence type="ECO:0000259" key="4">
    <source>
        <dbReference type="PROSITE" id="PS50234"/>
    </source>
</evidence>
<evidence type="ECO:0000256" key="2">
    <source>
        <dbReference type="SAM" id="Phobius"/>
    </source>
</evidence>
<dbReference type="SMART" id="SM00327">
    <property type="entry name" value="VWA"/>
    <property type="match status" value="1"/>
</dbReference>
<dbReference type="InterPro" id="IPR002035">
    <property type="entry name" value="VWF_A"/>
</dbReference>
<reference evidence="5 6" key="1">
    <citation type="submission" date="2024-09" db="EMBL/GenBank/DDBJ databases">
        <authorList>
            <person name="Pan X."/>
        </authorList>
    </citation>
    <scope>NUCLEOTIDE SEQUENCE [LARGE SCALE GENOMIC DNA]</scope>
    <source>
        <strain evidence="5 6">B2969</strain>
    </source>
</reference>
<evidence type="ECO:0000313" key="5">
    <source>
        <dbReference type="EMBL" id="MFH8252152.1"/>
    </source>
</evidence>
<feature type="transmembrane region" description="Helical" evidence="2">
    <location>
        <begin position="2518"/>
        <end position="2540"/>
    </location>
</feature>
<organism evidence="5 6">
    <name type="scientific">Microbacterium alkaliflavum</name>
    <dbReference type="NCBI Taxonomy" id="3248839"/>
    <lineage>
        <taxon>Bacteria</taxon>
        <taxon>Bacillati</taxon>
        <taxon>Actinomycetota</taxon>
        <taxon>Actinomycetes</taxon>
        <taxon>Micrococcales</taxon>
        <taxon>Microbacteriaceae</taxon>
        <taxon>Microbacterium</taxon>
    </lineage>
</organism>
<gene>
    <name evidence="5" type="ORF">ACH3VR_17435</name>
</gene>
<dbReference type="InterPro" id="IPR047589">
    <property type="entry name" value="DUF11_rpt"/>
</dbReference>
<dbReference type="Gene3D" id="3.40.50.410">
    <property type="entry name" value="von Willebrand factor, type A domain"/>
    <property type="match status" value="1"/>
</dbReference>
<keyword evidence="6" id="KW-1185">Reference proteome</keyword>
<dbReference type="RefSeq" id="WP_397557585.1">
    <property type="nucleotide sequence ID" value="NZ_JBIQWL010000007.1"/>
</dbReference>
<dbReference type="NCBIfam" id="TIGR01451">
    <property type="entry name" value="B_ant_repeat"/>
    <property type="match status" value="2"/>
</dbReference>
<dbReference type="InterPro" id="IPR045826">
    <property type="entry name" value="SpaA_PFL_dom_2"/>
</dbReference>
<keyword evidence="3" id="KW-0732">Signal</keyword>
<keyword evidence="2" id="KW-1133">Transmembrane helix</keyword>
<keyword evidence="2" id="KW-0812">Transmembrane</keyword>